<proteinExistence type="predicted"/>
<protein>
    <submittedName>
        <fullName evidence="1">Uncharacterized protein</fullName>
    </submittedName>
</protein>
<comment type="caution">
    <text evidence="1">The sequence shown here is derived from an EMBL/GenBank/DDBJ whole genome shotgun (WGS) entry which is preliminary data.</text>
</comment>
<dbReference type="EMBL" id="JANSHE010007072">
    <property type="protein sequence ID" value="KAJ2965313.1"/>
    <property type="molecule type" value="Genomic_DNA"/>
</dbReference>
<keyword evidence="2" id="KW-1185">Reference proteome</keyword>
<sequence length="104" mass="11433">MDISTPSRASTVAHCGGRRTWGKHIGGRRIRSLSDRARYHGDRQRIMRPGLPEVQILGHRSVDGAQTRSSRPPSSWSPRNSPPGSSPGTPSIRIQHNPNPRAPN</sequence>
<evidence type="ECO:0000313" key="1">
    <source>
        <dbReference type="EMBL" id="KAJ2965313.1"/>
    </source>
</evidence>
<accession>A0ACC1MGD7</accession>
<organism evidence="1 2">
    <name type="scientific">Trametes sanguinea</name>
    <dbReference type="NCBI Taxonomy" id="158606"/>
    <lineage>
        <taxon>Eukaryota</taxon>
        <taxon>Fungi</taxon>
        <taxon>Dikarya</taxon>
        <taxon>Basidiomycota</taxon>
        <taxon>Agaricomycotina</taxon>
        <taxon>Agaricomycetes</taxon>
        <taxon>Polyporales</taxon>
        <taxon>Polyporaceae</taxon>
        <taxon>Trametes</taxon>
    </lineage>
</organism>
<evidence type="ECO:0000313" key="2">
    <source>
        <dbReference type="Proteomes" id="UP001144978"/>
    </source>
</evidence>
<gene>
    <name evidence="1" type="ORF">NUW54_g14162</name>
</gene>
<dbReference type="Proteomes" id="UP001144978">
    <property type="component" value="Unassembled WGS sequence"/>
</dbReference>
<reference evidence="1" key="1">
    <citation type="submission" date="2022-08" db="EMBL/GenBank/DDBJ databases">
        <title>Genome Sequence of Pycnoporus sanguineus.</title>
        <authorList>
            <person name="Buettner E."/>
        </authorList>
    </citation>
    <scope>NUCLEOTIDE SEQUENCE</scope>
    <source>
        <strain evidence="1">CG-C14</strain>
    </source>
</reference>
<name>A0ACC1MGD7_9APHY</name>